<dbReference type="AlphaFoldDB" id="A0A0N4URH4"/>
<dbReference type="EMBL" id="UYYG01000270">
    <property type="protein sequence ID" value="VDN54098.1"/>
    <property type="molecule type" value="Genomic_DNA"/>
</dbReference>
<evidence type="ECO:0000313" key="1">
    <source>
        <dbReference type="EMBL" id="VDN54098.1"/>
    </source>
</evidence>
<dbReference type="Proteomes" id="UP000274756">
    <property type="component" value="Unassembled WGS sequence"/>
</dbReference>
<reference evidence="1 3" key="2">
    <citation type="submission" date="2018-11" db="EMBL/GenBank/DDBJ databases">
        <authorList>
            <consortium name="Pathogen Informatics"/>
        </authorList>
    </citation>
    <scope>NUCLEOTIDE SEQUENCE [LARGE SCALE GENOMIC DNA]</scope>
</reference>
<name>A0A0N4URH4_DRAME</name>
<evidence type="ECO:0000313" key="3">
    <source>
        <dbReference type="Proteomes" id="UP000274756"/>
    </source>
</evidence>
<evidence type="ECO:0000313" key="2">
    <source>
        <dbReference type="Proteomes" id="UP000038040"/>
    </source>
</evidence>
<sequence>MPPSRVGKSRGFEQVGLYHLINNGAVKRSILFLPVYPFMSDLEPVENLWKTSRNIYNYIFVSRRGYSKRVLRDDASQFQLVFKTIMKTITKAEIS</sequence>
<dbReference type="STRING" id="318479.A0A0N4URH4"/>
<dbReference type="WBParaSite" id="DME_0001065501-mRNA-1">
    <property type="protein sequence ID" value="DME_0001065501-mRNA-1"/>
    <property type="gene ID" value="DME_0001065501"/>
</dbReference>
<proteinExistence type="predicted"/>
<evidence type="ECO:0000313" key="4">
    <source>
        <dbReference type="WBParaSite" id="DME_0001065501-mRNA-1"/>
    </source>
</evidence>
<keyword evidence="3" id="KW-1185">Reference proteome</keyword>
<gene>
    <name evidence="1" type="ORF">DME_LOCUS4071</name>
</gene>
<protein>
    <submittedName>
        <fullName evidence="4">DDE_3 domain-containing protein</fullName>
    </submittedName>
</protein>
<dbReference type="Proteomes" id="UP000038040">
    <property type="component" value="Unplaced"/>
</dbReference>
<accession>A0A0N4URH4</accession>
<reference evidence="4" key="1">
    <citation type="submission" date="2017-02" db="UniProtKB">
        <authorList>
            <consortium name="WormBaseParasite"/>
        </authorList>
    </citation>
    <scope>IDENTIFICATION</scope>
</reference>
<organism evidence="2 4">
    <name type="scientific">Dracunculus medinensis</name>
    <name type="common">Guinea worm</name>
    <dbReference type="NCBI Taxonomy" id="318479"/>
    <lineage>
        <taxon>Eukaryota</taxon>
        <taxon>Metazoa</taxon>
        <taxon>Ecdysozoa</taxon>
        <taxon>Nematoda</taxon>
        <taxon>Chromadorea</taxon>
        <taxon>Rhabditida</taxon>
        <taxon>Spirurina</taxon>
        <taxon>Dracunculoidea</taxon>
        <taxon>Dracunculidae</taxon>
        <taxon>Dracunculus</taxon>
    </lineage>
</organism>